<dbReference type="InterPro" id="IPR055170">
    <property type="entry name" value="GFO_IDH_MocA-like_dom"/>
</dbReference>
<dbReference type="Proteomes" id="UP000649753">
    <property type="component" value="Unassembled WGS sequence"/>
</dbReference>
<feature type="domain" description="GFO/IDH/MocA-like oxidoreductase" evidence="3">
    <location>
        <begin position="131"/>
        <end position="239"/>
    </location>
</feature>
<dbReference type="GO" id="GO:0000166">
    <property type="term" value="F:nucleotide binding"/>
    <property type="evidence" value="ECO:0007669"/>
    <property type="project" value="InterPro"/>
</dbReference>
<organism evidence="4 5">
    <name type="scientific">Plantactinospora soyae</name>
    <dbReference type="NCBI Taxonomy" id="1544732"/>
    <lineage>
        <taxon>Bacteria</taxon>
        <taxon>Bacillati</taxon>
        <taxon>Actinomycetota</taxon>
        <taxon>Actinomycetes</taxon>
        <taxon>Micromonosporales</taxon>
        <taxon>Micromonosporaceae</taxon>
        <taxon>Plantactinospora</taxon>
    </lineage>
</organism>
<gene>
    <name evidence="4" type="ORF">H4W31_004346</name>
</gene>
<dbReference type="InterPro" id="IPR036291">
    <property type="entry name" value="NAD(P)-bd_dom_sf"/>
</dbReference>
<feature type="region of interest" description="Disordered" evidence="1">
    <location>
        <begin position="337"/>
        <end position="371"/>
    </location>
</feature>
<dbReference type="Gene3D" id="3.40.50.720">
    <property type="entry name" value="NAD(P)-binding Rossmann-like Domain"/>
    <property type="match status" value="1"/>
</dbReference>
<dbReference type="InterPro" id="IPR051450">
    <property type="entry name" value="Gfo/Idh/MocA_Oxidoreductases"/>
</dbReference>
<dbReference type="RefSeq" id="WP_192768308.1">
    <property type="nucleotide sequence ID" value="NZ_JADBEB010000001.1"/>
</dbReference>
<name>A0A927MBD4_9ACTN</name>
<dbReference type="PANTHER" id="PTHR43377:SF6">
    <property type="entry name" value="GFO_IDH_MOCA-LIKE OXIDOREDUCTASE N-TERMINAL DOMAIN-CONTAINING PROTEIN"/>
    <property type="match status" value="1"/>
</dbReference>
<dbReference type="Gene3D" id="3.30.360.10">
    <property type="entry name" value="Dihydrodipicolinate Reductase, domain 2"/>
    <property type="match status" value="1"/>
</dbReference>
<comment type="caution">
    <text evidence="4">The sequence shown here is derived from an EMBL/GenBank/DDBJ whole genome shotgun (WGS) entry which is preliminary data.</text>
</comment>
<dbReference type="InterPro" id="IPR000683">
    <property type="entry name" value="Gfo/Idh/MocA-like_OxRdtase_N"/>
</dbReference>
<proteinExistence type="predicted"/>
<dbReference type="SUPFAM" id="SSF51735">
    <property type="entry name" value="NAD(P)-binding Rossmann-fold domains"/>
    <property type="match status" value="1"/>
</dbReference>
<dbReference type="EMBL" id="JADBEB010000001">
    <property type="protein sequence ID" value="MBE1488708.1"/>
    <property type="molecule type" value="Genomic_DNA"/>
</dbReference>
<keyword evidence="5" id="KW-1185">Reference proteome</keyword>
<sequence>MTEKLGLIGFGYWGTNLARNLDQLAQSRWRYLVDASPDRRQAATELYPQVRATDDLDEVLDDDEVVAVLIATPAPSHAPLARRALAAGKHVFVEKPLAMSVADAVTLTETADRQGLVLMVGHTFEYVPAVERMREFIRAGEIGDVLYLHSQRLNLGRIQSDLHTFWSIGPHDVSIANYLLGAEPRWVAAQGGRYLHDGVEDVMFVTVGYPDDVVAHMHVSWLDPAKTRRTTVVGTRRMLVYDDLKTDARLTVFDKGAEPLEPDGHGVRQYRLRDDAAHVPVLSTAEPLAVELGHFLDCVRTGARPRTDGWNGARVVAVLEAADASLRAGGVTVTVPRIPGSPAIERTPVDPAPVGRPHSDGPHPDLTPAAH</sequence>
<dbReference type="SUPFAM" id="SSF55347">
    <property type="entry name" value="Glyceraldehyde-3-phosphate dehydrogenase-like, C-terminal domain"/>
    <property type="match status" value="1"/>
</dbReference>
<accession>A0A927MBD4</accession>
<reference evidence="4" key="1">
    <citation type="submission" date="2020-10" db="EMBL/GenBank/DDBJ databases">
        <title>Sequencing the genomes of 1000 actinobacteria strains.</title>
        <authorList>
            <person name="Klenk H.-P."/>
        </authorList>
    </citation>
    <scope>NUCLEOTIDE SEQUENCE</scope>
    <source>
        <strain evidence="4">DSM 46832</strain>
    </source>
</reference>
<dbReference type="AlphaFoldDB" id="A0A927MBD4"/>
<dbReference type="Pfam" id="PF01408">
    <property type="entry name" value="GFO_IDH_MocA"/>
    <property type="match status" value="1"/>
</dbReference>
<feature type="domain" description="Gfo/Idh/MocA-like oxidoreductase N-terminal" evidence="2">
    <location>
        <begin position="5"/>
        <end position="122"/>
    </location>
</feature>
<protein>
    <submittedName>
        <fullName evidence="4">Dehydrogenase</fullName>
    </submittedName>
</protein>
<evidence type="ECO:0000313" key="5">
    <source>
        <dbReference type="Proteomes" id="UP000649753"/>
    </source>
</evidence>
<evidence type="ECO:0000259" key="3">
    <source>
        <dbReference type="Pfam" id="PF22725"/>
    </source>
</evidence>
<evidence type="ECO:0000313" key="4">
    <source>
        <dbReference type="EMBL" id="MBE1488708.1"/>
    </source>
</evidence>
<dbReference type="PANTHER" id="PTHR43377">
    <property type="entry name" value="BILIVERDIN REDUCTASE A"/>
    <property type="match status" value="1"/>
</dbReference>
<evidence type="ECO:0000256" key="1">
    <source>
        <dbReference type="SAM" id="MobiDB-lite"/>
    </source>
</evidence>
<evidence type="ECO:0000259" key="2">
    <source>
        <dbReference type="Pfam" id="PF01408"/>
    </source>
</evidence>
<dbReference type="Pfam" id="PF22725">
    <property type="entry name" value="GFO_IDH_MocA_C3"/>
    <property type="match status" value="1"/>
</dbReference>